<dbReference type="CDD" id="cd17470">
    <property type="entry name" value="T3SS_Flik_C"/>
    <property type="match status" value="1"/>
</dbReference>
<name>A0A840A2S6_9CAUL</name>
<dbReference type="Pfam" id="PF02120">
    <property type="entry name" value="Flg_hook"/>
    <property type="match status" value="1"/>
</dbReference>
<dbReference type="Gene3D" id="3.30.750.140">
    <property type="match status" value="1"/>
</dbReference>
<protein>
    <recommendedName>
        <fullName evidence="2">Flagellar hook-length control protein-like C-terminal domain-containing protein</fullName>
    </recommendedName>
</protein>
<dbReference type="InterPro" id="IPR038610">
    <property type="entry name" value="FliK-like_C_sf"/>
</dbReference>
<sequence>MTAPLFNLPITSPIAGASAATNGGQGALGGFEALLAAFFGPTDQAAATNPAGTGLFAAAADGEATEGAGIDQAPTGDTVVADPAPALPADAMTLAALIVAPQLVPQPQTQAAAPQDGQAAAGAPAQQPAATPVSAFAPPPADVATDALPAQPSKALAVAAPEASLDTPQAQAEAPAIAAPTAKPANVEPPAKPAANPAKAAAPSPQPQAAPAPQATAAAAIADAPQAELAQAEAAAPAVADEIKPQETSQPARPARHADANRRRSDAAQPGPAAPTDDGVVAANAVTGAASAGEAGKSAAALETEIAPLAPKEAKSDPAAAADTPDVQVPAPAAPSAHAHAAGQAAPVRATSETIANLTAQISKKLEGRATKFDVELTPAGLGHVSVSVEIAASGKMTAAMSFDSPQAAAEVRARSHELQRALEQAGFDLTGGLSFDVNDRGGDGRGLAQQQQQNDGAWRGRAFHAVLGTAGEAAETAAIAALQYARRSETGVDIRI</sequence>
<reference evidence="3 4" key="1">
    <citation type="submission" date="2020-08" db="EMBL/GenBank/DDBJ databases">
        <title>Genomic Encyclopedia of Type Strains, Phase IV (KMG-IV): sequencing the most valuable type-strain genomes for metagenomic binning, comparative biology and taxonomic classification.</title>
        <authorList>
            <person name="Goeker M."/>
        </authorList>
    </citation>
    <scope>NUCLEOTIDE SEQUENCE [LARGE SCALE GENOMIC DNA]</scope>
    <source>
        <strain evidence="3 4">DSM 21793</strain>
    </source>
</reference>
<keyword evidence="4" id="KW-1185">Reference proteome</keyword>
<organism evidence="3 4">
    <name type="scientific">Phenylobacterium haematophilum</name>
    <dbReference type="NCBI Taxonomy" id="98513"/>
    <lineage>
        <taxon>Bacteria</taxon>
        <taxon>Pseudomonadati</taxon>
        <taxon>Pseudomonadota</taxon>
        <taxon>Alphaproteobacteria</taxon>
        <taxon>Caulobacterales</taxon>
        <taxon>Caulobacteraceae</taxon>
        <taxon>Phenylobacterium</taxon>
    </lineage>
</organism>
<feature type="compositionally biased region" description="Low complexity" evidence="1">
    <location>
        <begin position="211"/>
        <end position="240"/>
    </location>
</feature>
<dbReference type="AlphaFoldDB" id="A0A840A2S6"/>
<dbReference type="InterPro" id="IPR021136">
    <property type="entry name" value="Flagellar_hook_control-like_C"/>
</dbReference>
<proteinExistence type="predicted"/>
<evidence type="ECO:0000313" key="3">
    <source>
        <dbReference type="EMBL" id="MBB3892269.1"/>
    </source>
</evidence>
<feature type="compositionally biased region" description="Basic and acidic residues" evidence="1">
    <location>
        <begin position="256"/>
        <end position="266"/>
    </location>
</feature>
<evidence type="ECO:0000259" key="2">
    <source>
        <dbReference type="Pfam" id="PF02120"/>
    </source>
</evidence>
<dbReference type="RefSeq" id="WP_183774226.1">
    <property type="nucleotide sequence ID" value="NZ_JACIDK010000004.1"/>
</dbReference>
<dbReference type="EMBL" id="JACIDK010000004">
    <property type="protein sequence ID" value="MBB3892269.1"/>
    <property type="molecule type" value="Genomic_DNA"/>
</dbReference>
<feature type="compositionally biased region" description="Low complexity" evidence="1">
    <location>
        <begin position="317"/>
        <end position="347"/>
    </location>
</feature>
<comment type="caution">
    <text evidence="3">The sequence shown here is derived from an EMBL/GenBank/DDBJ whole genome shotgun (WGS) entry which is preliminary data.</text>
</comment>
<accession>A0A840A2S6</accession>
<feature type="region of interest" description="Disordered" evidence="1">
    <location>
        <begin position="108"/>
        <end position="146"/>
    </location>
</feature>
<feature type="domain" description="Flagellar hook-length control protein-like C-terminal" evidence="2">
    <location>
        <begin position="362"/>
        <end position="443"/>
    </location>
</feature>
<evidence type="ECO:0000313" key="4">
    <source>
        <dbReference type="Proteomes" id="UP000530564"/>
    </source>
</evidence>
<feature type="region of interest" description="Disordered" evidence="1">
    <location>
        <begin position="182"/>
        <end position="279"/>
    </location>
</feature>
<gene>
    <name evidence="3" type="ORF">GGQ61_003002</name>
</gene>
<evidence type="ECO:0000256" key="1">
    <source>
        <dbReference type="SAM" id="MobiDB-lite"/>
    </source>
</evidence>
<feature type="region of interest" description="Disordered" evidence="1">
    <location>
        <begin position="311"/>
        <end position="347"/>
    </location>
</feature>
<feature type="compositionally biased region" description="Low complexity" evidence="1">
    <location>
        <begin position="182"/>
        <end position="203"/>
    </location>
</feature>
<dbReference type="Proteomes" id="UP000530564">
    <property type="component" value="Unassembled WGS sequence"/>
</dbReference>
<feature type="compositionally biased region" description="Low complexity" evidence="1">
    <location>
        <begin position="108"/>
        <end position="132"/>
    </location>
</feature>